<name>F0WHG0_9STRA</name>
<feature type="transmembrane region" description="Helical" evidence="1">
    <location>
        <begin position="20"/>
        <end position="40"/>
    </location>
</feature>
<accession>F0WHG0</accession>
<proteinExistence type="predicted"/>
<evidence type="ECO:0000256" key="1">
    <source>
        <dbReference type="SAM" id="Phobius"/>
    </source>
</evidence>
<keyword evidence="1" id="KW-0812">Transmembrane</keyword>
<keyword evidence="1" id="KW-0472">Membrane</keyword>
<dbReference type="EMBL" id="FR824145">
    <property type="protein sequence ID" value="CCA20679.1"/>
    <property type="molecule type" value="Genomic_DNA"/>
</dbReference>
<sequence>MAFGDSERVFGGLLGLKDWIWWIFAASTSILILAMICYCIRCYRARRSSNHATVNSRNSTQYTNRPMDQLDICTASGGPSSRSNPVPYINSDAAHGFGYQAGLNDQAPFRSDLSDGLKSHNGLMNRSSLLPILEDKIGKRESHSSTCVTHLDLSSTFYRSQHSDNSHFRRISSPPNTCDPASKVTAARNSSKLSMLGNASCGLPTTLGDRIKALRAACFDFTHSTCPTELSRTGSISFDDELKAVKDLTSSRTKAFELLLEEVSDFESKQLSGSTTTPFFTIDDSSKSAQIDQKEDSTNMETEIIPIVASYDEEFDQFEIIL</sequence>
<reference evidence="2" key="2">
    <citation type="submission" date="2011-02" db="EMBL/GenBank/DDBJ databases">
        <authorList>
            <person name="MacLean D."/>
        </authorList>
    </citation>
    <scope>NUCLEOTIDE SEQUENCE</scope>
</reference>
<gene>
    <name evidence="2" type="primary">AlNc14C100G6023</name>
    <name evidence="2" type="ORF">ALNC14_068220</name>
</gene>
<organism evidence="2">
    <name type="scientific">Albugo laibachii Nc14</name>
    <dbReference type="NCBI Taxonomy" id="890382"/>
    <lineage>
        <taxon>Eukaryota</taxon>
        <taxon>Sar</taxon>
        <taxon>Stramenopiles</taxon>
        <taxon>Oomycota</taxon>
        <taxon>Peronosporomycetes</taxon>
        <taxon>Albuginales</taxon>
        <taxon>Albuginaceae</taxon>
        <taxon>Albugo</taxon>
    </lineage>
</organism>
<dbReference type="HOGENOM" id="CLU_864403_0_0_1"/>
<evidence type="ECO:0000313" key="2">
    <source>
        <dbReference type="EMBL" id="CCA20679.1"/>
    </source>
</evidence>
<protein>
    <submittedName>
        <fullName evidence="2">AlNc14C100G6023 protein</fullName>
    </submittedName>
</protein>
<dbReference type="AlphaFoldDB" id="F0WHG0"/>
<reference evidence="2" key="1">
    <citation type="journal article" date="2011" name="PLoS Biol.">
        <title>Gene gain and loss during evolution of obligate parasitism in the white rust pathogen of Arabidopsis thaliana.</title>
        <authorList>
            <person name="Kemen E."/>
            <person name="Gardiner A."/>
            <person name="Schultz-Larsen T."/>
            <person name="Kemen A.C."/>
            <person name="Balmuth A.L."/>
            <person name="Robert-Seilaniantz A."/>
            <person name="Bailey K."/>
            <person name="Holub E."/>
            <person name="Studholme D.J."/>
            <person name="Maclean D."/>
            <person name="Jones J.D."/>
        </authorList>
    </citation>
    <scope>NUCLEOTIDE SEQUENCE</scope>
</reference>
<keyword evidence="1" id="KW-1133">Transmembrane helix</keyword>